<dbReference type="OrthoDB" id="3827359at2"/>
<evidence type="ECO:0000313" key="1">
    <source>
        <dbReference type="EMBL" id="PXA64871.1"/>
    </source>
</evidence>
<reference evidence="1 2" key="1">
    <citation type="submission" date="2018-05" db="EMBL/GenBank/DDBJ databases">
        <title>Genetic diversity of glacier-inhabiting Cryobacterium bacteria in China and description of Cryobacterium mengkeensis sp. nov. and Arthrobacter glacialis sp. nov.</title>
        <authorList>
            <person name="Liu Q."/>
            <person name="Xin Y.-H."/>
        </authorList>
    </citation>
    <scope>NUCLEOTIDE SEQUENCE [LARGE SCALE GENOMIC DNA]</scope>
    <source>
        <strain evidence="1 2">GP3</strain>
    </source>
</reference>
<keyword evidence="2" id="KW-1185">Reference proteome</keyword>
<dbReference type="Proteomes" id="UP000246303">
    <property type="component" value="Unassembled WGS sequence"/>
</dbReference>
<gene>
    <name evidence="1" type="ORF">CVS29_11740</name>
</gene>
<accession>A0A2V3DQ92</accession>
<dbReference type="EMBL" id="QHLZ01000007">
    <property type="protein sequence ID" value="PXA64871.1"/>
    <property type="molecule type" value="Genomic_DNA"/>
</dbReference>
<dbReference type="AlphaFoldDB" id="A0A2V3DQ92"/>
<protein>
    <submittedName>
        <fullName evidence="1">Uncharacterized protein</fullName>
    </submittedName>
</protein>
<sequence>MRWELLFGDLETQWHASTQQDFERHVNELARIEASQMTLAEALRGASGEQLSVFLCTGTAYHGEVLRVEKDWALLREENRSVIVPLTKVVRVNGLGLERQQSPSQVGYSLAAALRVLARNRSAVVLELDTAAQAGSSAVHVRGVLDQVGADYVQLMQLADGVGRDPGNRQGSVVIPLGRLVSIVSSPDNEF</sequence>
<comment type="caution">
    <text evidence="1">The sequence shown here is derived from an EMBL/GenBank/DDBJ whole genome shotgun (WGS) entry which is preliminary data.</text>
</comment>
<name>A0A2V3DQ92_9MICC</name>
<proteinExistence type="predicted"/>
<evidence type="ECO:0000313" key="2">
    <source>
        <dbReference type="Proteomes" id="UP000246303"/>
    </source>
</evidence>
<dbReference type="RefSeq" id="WP_110106536.1">
    <property type="nucleotide sequence ID" value="NZ_JACBZZ010000001.1"/>
</dbReference>
<organism evidence="1 2">
    <name type="scientific">Arthrobacter psychrochitiniphilus</name>
    <dbReference type="NCBI Taxonomy" id="291045"/>
    <lineage>
        <taxon>Bacteria</taxon>
        <taxon>Bacillati</taxon>
        <taxon>Actinomycetota</taxon>
        <taxon>Actinomycetes</taxon>
        <taxon>Micrococcales</taxon>
        <taxon>Micrococcaceae</taxon>
        <taxon>Arthrobacter</taxon>
    </lineage>
</organism>